<dbReference type="PANTHER" id="PTHR30093:SF34">
    <property type="entry name" value="PREPILIN PEPTIDASE-DEPENDENT PROTEIN D"/>
    <property type="match status" value="1"/>
</dbReference>
<dbReference type="RefSeq" id="WP_181290041.1">
    <property type="nucleotide sequence ID" value="NZ_VDLV01000048.1"/>
</dbReference>
<evidence type="ECO:0000256" key="3">
    <source>
        <dbReference type="ARBA" id="ARBA00029638"/>
    </source>
</evidence>
<sequence>MDKQKGFTLIELLIVVAIIGILATFALPQYSKYQARAKATAGLAEVSALKVPFEDVLNQGTNPTLANIGGTSPTSNCTLTASGTAADGVGTIACTLLNAPAPVLGKAITLSRSAQGVWTCGSTAAQEYLPAGCTGGAAAPAAGGAG</sequence>
<dbReference type="SUPFAM" id="SSF54523">
    <property type="entry name" value="Pili subunits"/>
    <property type="match status" value="1"/>
</dbReference>
<accession>A0A7V8ZV00</accession>
<dbReference type="InterPro" id="IPR045584">
    <property type="entry name" value="Pilin-like"/>
</dbReference>
<dbReference type="GO" id="GO:0009289">
    <property type="term" value="C:pilus"/>
    <property type="evidence" value="ECO:0007669"/>
    <property type="project" value="InterPro"/>
</dbReference>
<dbReference type="Proteomes" id="UP000572407">
    <property type="component" value="Unassembled WGS sequence"/>
</dbReference>
<evidence type="ECO:0000313" key="7">
    <source>
        <dbReference type="Proteomes" id="UP000572407"/>
    </source>
</evidence>
<dbReference type="Pfam" id="PF07963">
    <property type="entry name" value="N_methyl"/>
    <property type="match status" value="1"/>
</dbReference>
<dbReference type="Gene3D" id="3.30.700.10">
    <property type="entry name" value="Glycoprotein, Type 4 Pilin"/>
    <property type="match status" value="1"/>
</dbReference>
<feature type="transmembrane region" description="Helical" evidence="5">
    <location>
        <begin position="6"/>
        <end position="27"/>
    </location>
</feature>
<evidence type="ECO:0000256" key="5">
    <source>
        <dbReference type="SAM" id="Phobius"/>
    </source>
</evidence>
<dbReference type="EMBL" id="VDLV01000048">
    <property type="protein sequence ID" value="MBA1380683.1"/>
    <property type="molecule type" value="Genomic_DNA"/>
</dbReference>
<dbReference type="Pfam" id="PF00114">
    <property type="entry name" value="Pilin"/>
    <property type="match status" value="1"/>
</dbReference>
<organism evidence="6 7">
    <name type="scientific">Pseudomonas brassicacearum subsp. neoaurantiaca</name>
    <dbReference type="NCBI Taxonomy" id="494916"/>
    <lineage>
        <taxon>Bacteria</taxon>
        <taxon>Pseudomonadati</taxon>
        <taxon>Pseudomonadota</taxon>
        <taxon>Gammaproteobacteria</taxon>
        <taxon>Pseudomonadales</taxon>
        <taxon>Pseudomonadaceae</taxon>
        <taxon>Pseudomonas</taxon>
    </lineage>
</organism>
<dbReference type="AlphaFoldDB" id="A0A7V8ZV00"/>
<keyword evidence="4" id="KW-0281">Fimbrium</keyword>
<evidence type="ECO:0000313" key="6">
    <source>
        <dbReference type="EMBL" id="MBA1380683.1"/>
    </source>
</evidence>
<keyword evidence="2" id="KW-0488">Methylation</keyword>
<comment type="caution">
    <text evidence="6">The sequence shown here is derived from an EMBL/GenBank/DDBJ whole genome shotgun (WGS) entry which is preliminary data.</text>
</comment>
<name>A0A7V8ZV00_9PSED</name>
<protein>
    <recommendedName>
        <fullName evidence="3">Pilin</fullName>
    </recommendedName>
</protein>
<dbReference type="NCBIfam" id="TIGR02532">
    <property type="entry name" value="IV_pilin_GFxxxE"/>
    <property type="match status" value="1"/>
</dbReference>
<proteinExistence type="inferred from homology"/>
<keyword evidence="5" id="KW-1133">Transmembrane helix</keyword>
<evidence type="ECO:0000256" key="2">
    <source>
        <dbReference type="ARBA" id="ARBA00022481"/>
    </source>
</evidence>
<evidence type="ECO:0000256" key="4">
    <source>
        <dbReference type="RuleBase" id="RU000389"/>
    </source>
</evidence>
<dbReference type="InterPro" id="IPR001082">
    <property type="entry name" value="Pilin"/>
</dbReference>
<dbReference type="PROSITE" id="PS00409">
    <property type="entry name" value="PROKAR_NTER_METHYL"/>
    <property type="match status" value="1"/>
</dbReference>
<gene>
    <name evidence="6" type="ORF">FHK92_23265</name>
</gene>
<keyword evidence="5" id="KW-0812">Transmembrane</keyword>
<dbReference type="PANTHER" id="PTHR30093">
    <property type="entry name" value="GENERAL SECRETION PATHWAY PROTEIN G"/>
    <property type="match status" value="1"/>
</dbReference>
<keyword evidence="5" id="KW-0472">Membrane</keyword>
<dbReference type="GO" id="GO:0007155">
    <property type="term" value="P:cell adhesion"/>
    <property type="evidence" value="ECO:0007669"/>
    <property type="project" value="InterPro"/>
</dbReference>
<reference evidence="6 7" key="1">
    <citation type="submission" date="2019-06" db="EMBL/GenBank/DDBJ databases">
        <title>Analysis of the biodiversity of Brassica napus bacterial endophytes for the selection of potential efficient biofertilizers for rapeseed crops.</title>
        <authorList>
            <person name="Jimenez-Gomez A."/>
            <person name="Saati-Santamaria Z."/>
            <person name="Menendez E."/>
            <person name="Rivas R."/>
            <person name="Mateos P.F."/>
            <person name="Velazquez E."/>
            <person name="Garcia-Fraile P."/>
        </authorList>
    </citation>
    <scope>NUCLEOTIDE SEQUENCE [LARGE SCALE GENOMIC DNA]</scope>
    <source>
        <strain evidence="6 7">CDVBN10</strain>
    </source>
</reference>
<evidence type="ECO:0000256" key="1">
    <source>
        <dbReference type="ARBA" id="ARBA00005233"/>
    </source>
</evidence>
<dbReference type="InterPro" id="IPR012902">
    <property type="entry name" value="N_methyl_site"/>
</dbReference>
<comment type="similarity">
    <text evidence="1 4">Belongs to the N-Me-Phe pilin family.</text>
</comment>